<sequence length="200" mass="22479">MLRAIANTPALDFDSTLFQTLIIVSFHGLLRLGDLCHPSVASSKNPAKRARRSSVRFVGNDHFSFRLPAHKADPFFEGNLVLIRRLWHDLDVVAIFKHYLRLRDALHPFASPLWLTSSGSVPDHNFFLSHLNRFNLGPSIRGQSMRAGGATALAELGASPDAIQALGRWSSNAWKIYIRKHPVLIHRLQPQVPHVPLHRP</sequence>
<dbReference type="GO" id="GO:0003677">
    <property type="term" value="F:DNA binding"/>
    <property type="evidence" value="ECO:0007669"/>
    <property type="project" value="InterPro"/>
</dbReference>
<dbReference type="SUPFAM" id="SSF56349">
    <property type="entry name" value="DNA breaking-rejoining enzymes"/>
    <property type="match status" value="1"/>
</dbReference>
<proteinExistence type="predicted"/>
<evidence type="ECO:0000256" key="1">
    <source>
        <dbReference type="ARBA" id="ARBA00023172"/>
    </source>
</evidence>
<dbReference type="PANTHER" id="PTHR34605">
    <property type="entry name" value="PHAGE_INTEGRASE DOMAIN-CONTAINING PROTEIN"/>
    <property type="match status" value="1"/>
</dbReference>
<organism evidence="2 3">
    <name type="scientific">Ephemerocybe angulata</name>
    <dbReference type="NCBI Taxonomy" id="980116"/>
    <lineage>
        <taxon>Eukaryota</taxon>
        <taxon>Fungi</taxon>
        <taxon>Dikarya</taxon>
        <taxon>Basidiomycota</taxon>
        <taxon>Agaricomycotina</taxon>
        <taxon>Agaricomycetes</taxon>
        <taxon>Agaricomycetidae</taxon>
        <taxon>Agaricales</taxon>
        <taxon>Agaricineae</taxon>
        <taxon>Psathyrellaceae</taxon>
        <taxon>Ephemerocybe</taxon>
    </lineage>
</organism>
<keyword evidence="3" id="KW-1185">Reference proteome</keyword>
<dbReference type="AlphaFoldDB" id="A0A8H5AZU9"/>
<comment type="caution">
    <text evidence="2">The sequence shown here is derived from an EMBL/GenBank/DDBJ whole genome shotgun (WGS) entry which is preliminary data.</text>
</comment>
<dbReference type="GO" id="GO:0015074">
    <property type="term" value="P:DNA integration"/>
    <property type="evidence" value="ECO:0007669"/>
    <property type="project" value="InterPro"/>
</dbReference>
<dbReference type="InterPro" id="IPR052925">
    <property type="entry name" value="Phage_Integrase-like_Recomb"/>
</dbReference>
<protein>
    <submittedName>
        <fullName evidence="2">Uncharacterized protein</fullName>
    </submittedName>
</protein>
<gene>
    <name evidence="2" type="ORF">D9611_006952</name>
</gene>
<dbReference type="InterPro" id="IPR013762">
    <property type="entry name" value="Integrase-like_cat_sf"/>
</dbReference>
<accession>A0A8H5AZU9</accession>
<keyword evidence="1" id="KW-0233">DNA recombination</keyword>
<dbReference type="PANTHER" id="PTHR34605:SF3">
    <property type="entry name" value="P CELL-TYPE AGGLUTINATION PROTEIN MAP4-LIKE-RELATED"/>
    <property type="match status" value="1"/>
</dbReference>
<dbReference type="Proteomes" id="UP000541558">
    <property type="component" value="Unassembled WGS sequence"/>
</dbReference>
<dbReference type="EMBL" id="JAACJK010000222">
    <property type="protein sequence ID" value="KAF5314104.1"/>
    <property type="molecule type" value="Genomic_DNA"/>
</dbReference>
<reference evidence="2 3" key="1">
    <citation type="journal article" date="2020" name="ISME J.">
        <title>Uncovering the hidden diversity of litter-decomposition mechanisms in mushroom-forming fungi.</title>
        <authorList>
            <person name="Floudas D."/>
            <person name="Bentzer J."/>
            <person name="Ahren D."/>
            <person name="Johansson T."/>
            <person name="Persson P."/>
            <person name="Tunlid A."/>
        </authorList>
    </citation>
    <scope>NUCLEOTIDE SEQUENCE [LARGE SCALE GENOMIC DNA]</scope>
    <source>
        <strain evidence="2 3">CBS 175.51</strain>
    </source>
</reference>
<dbReference type="InterPro" id="IPR011010">
    <property type="entry name" value="DNA_brk_join_enz"/>
</dbReference>
<dbReference type="GO" id="GO:0006310">
    <property type="term" value="P:DNA recombination"/>
    <property type="evidence" value="ECO:0007669"/>
    <property type="project" value="UniProtKB-KW"/>
</dbReference>
<evidence type="ECO:0000313" key="2">
    <source>
        <dbReference type="EMBL" id="KAF5314104.1"/>
    </source>
</evidence>
<name>A0A8H5AZU9_9AGAR</name>
<dbReference type="Gene3D" id="1.10.443.10">
    <property type="entry name" value="Intergrase catalytic core"/>
    <property type="match status" value="1"/>
</dbReference>
<dbReference type="OrthoDB" id="5598396at2759"/>
<evidence type="ECO:0000313" key="3">
    <source>
        <dbReference type="Proteomes" id="UP000541558"/>
    </source>
</evidence>